<gene>
    <name evidence="1" type="ORF">DPMN_125089</name>
</gene>
<evidence type="ECO:0000313" key="1">
    <source>
        <dbReference type="EMBL" id="KAH3823290.1"/>
    </source>
</evidence>
<proteinExistence type="predicted"/>
<name>A0A9D4GX66_DREPO</name>
<reference evidence="1" key="1">
    <citation type="journal article" date="2019" name="bioRxiv">
        <title>The Genome of the Zebra Mussel, Dreissena polymorpha: A Resource for Invasive Species Research.</title>
        <authorList>
            <person name="McCartney M.A."/>
            <person name="Auch B."/>
            <person name="Kono T."/>
            <person name="Mallez S."/>
            <person name="Zhang Y."/>
            <person name="Obille A."/>
            <person name="Becker A."/>
            <person name="Abrahante J.E."/>
            <person name="Garbe J."/>
            <person name="Badalamenti J.P."/>
            <person name="Herman A."/>
            <person name="Mangelson H."/>
            <person name="Liachko I."/>
            <person name="Sullivan S."/>
            <person name="Sone E.D."/>
            <person name="Koren S."/>
            <person name="Silverstein K.A.T."/>
            <person name="Beckman K.B."/>
            <person name="Gohl D.M."/>
        </authorList>
    </citation>
    <scope>NUCLEOTIDE SEQUENCE</scope>
    <source>
        <strain evidence="1">Duluth1</strain>
        <tissue evidence="1">Whole animal</tissue>
    </source>
</reference>
<dbReference type="AlphaFoldDB" id="A0A9D4GX66"/>
<comment type="caution">
    <text evidence="1">The sequence shown here is derived from an EMBL/GenBank/DDBJ whole genome shotgun (WGS) entry which is preliminary data.</text>
</comment>
<sequence length="55" mass="6322">MAHPCQAQLCAYGYYRDRMNGYDLDSTVRVRLLQGPDERLRLRLDCARTATTGTE</sequence>
<evidence type="ECO:0000313" key="2">
    <source>
        <dbReference type="Proteomes" id="UP000828390"/>
    </source>
</evidence>
<reference evidence="1" key="2">
    <citation type="submission" date="2020-11" db="EMBL/GenBank/DDBJ databases">
        <authorList>
            <person name="McCartney M.A."/>
            <person name="Auch B."/>
            <person name="Kono T."/>
            <person name="Mallez S."/>
            <person name="Becker A."/>
            <person name="Gohl D.M."/>
            <person name="Silverstein K.A.T."/>
            <person name="Koren S."/>
            <person name="Bechman K.B."/>
            <person name="Herman A."/>
            <person name="Abrahante J.E."/>
            <person name="Garbe J."/>
        </authorList>
    </citation>
    <scope>NUCLEOTIDE SEQUENCE</scope>
    <source>
        <strain evidence="1">Duluth1</strain>
        <tissue evidence="1">Whole animal</tissue>
    </source>
</reference>
<dbReference type="Proteomes" id="UP000828390">
    <property type="component" value="Unassembled WGS sequence"/>
</dbReference>
<protein>
    <submittedName>
        <fullName evidence="1">Uncharacterized protein</fullName>
    </submittedName>
</protein>
<keyword evidence="2" id="KW-1185">Reference proteome</keyword>
<dbReference type="EMBL" id="JAIWYP010000005">
    <property type="protein sequence ID" value="KAH3823290.1"/>
    <property type="molecule type" value="Genomic_DNA"/>
</dbReference>
<organism evidence="1 2">
    <name type="scientific">Dreissena polymorpha</name>
    <name type="common">Zebra mussel</name>
    <name type="synonym">Mytilus polymorpha</name>
    <dbReference type="NCBI Taxonomy" id="45954"/>
    <lineage>
        <taxon>Eukaryota</taxon>
        <taxon>Metazoa</taxon>
        <taxon>Spiralia</taxon>
        <taxon>Lophotrochozoa</taxon>
        <taxon>Mollusca</taxon>
        <taxon>Bivalvia</taxon>
        <taxon>Autobranchia</taxon>
        <taxon>Heteroconchia</taxon>
        <taxon>Euheterodonta</taxon>
        <taxon>Imparidentia</taxon>
        <taxon>Neoheterodontei</taxon>
        <taxon>Myida</taxon>
        <taxon>Dreissenoidea</taxon>
        <taxon>Dreissenidae</taxon>
        <taxon>Dreissena</taxon>
    </lineage>
</organism>
<accession>A0A9D4GX66</accession>